<dbReference type="InterPro" id="IPR036477">
    <property type="entry name" value="Formyl_transf_N_sf"/>
</dbReference>
<evidence type="ECO:0000256" key="5">
    <source>
        <dbReference type="ARBA" id="ARBA00047664"/>
    </source>
</evidence>
<name>A0A1T4P4B4_9HYPH</name>
<dbReference type="PANTHER" id="PTHR43369:SF2">
    <property type="entry name" value="PHOSPHORIBOSYLGLYCINAMIDE FORMYLTRANSFERASE"/>
    <property type="match status" value="1"/>
</dbReference>
<dbReference type="InterPro" id="IPR004607">
    <property type="entry name" value="GART"/>
</dbReference>
<dbReference type="InterPro" id="IPR001555">
    <property type="entry name" value="GART_AS"/>
</dbReference>
<protein>
    <recommendedName>
        <fullName evidence="6">Phosphoribosylglycinamide formyltransferase</fullName>
        <ecNumber evidence="6">2.1.2.2</ecNumber>
    </recommendedName>
    <alternativeName>
        <fullName evidence="6">5'-phosphoribosylglycinamide transformylase</fullName>
    </alternativeName>
    <alternativeName>
        <fullName evidence="6">GAR transformylase</fullName>
        <shortName evidence="6">GART</shortName>
    </alternativeName>
</protein>
<evidence type="ECO:0000256" key="7">
    <source>
        <dbReference type="SAM" id="MobiDB-lite"/>
    </source>
</evidence>
<dbReference type="EC" id="2.1.2.2" evidence="6"/>
<dbReference type="HAMAP" id="MF_01930">
    <property type="entry name" value="PurN"/>
    <property type="match status" value="1"/>
</dbReference>
<evidence type="ECO:0000256" key="1">
    <source>
        <dbReference type="ARBA" id="ARBA00005054"/>
    </source>
</evidence>
<dbReference type="GO" id="GO:0005829">
    <property type="term" value="C:cytosol"/>
    <property type="evidence" value="ECO:0007669"/>
    <property type="project" value="TreeGrafter"/>
</dbReference>
<dbReference type="GO" id="GO:0006189">
    <property type="term" value="P:'de novo' IMP biosynthetic process"/>
    <property type="evidence" value="ECO:0007669"/>
    <property type="project" value="UniProtKB-UniRule"/>
</dbReference>
<dbReference type="OrthoDB" id="9806170at2"/>
<feature type="site" description="Raises pKa of active site His" evidence="6">
    <location>
        <position position="154"/>
    </location>
</feature>
<reference evidence="9 10" key="1">
    <citation type="submission" date="2017-02" db="EMBL/GenBank/DDBJ databases">
        <authorList>
            <person name="Peterson S.W."/>
        </authorList>
    </citation>
    <scope>NUCLEOTIDE SEQUENCE [LARGE SCALE GENOMIC DNA]</scope>
    <source>
        <strain evidence="9 10">USBA 369</strain>
    </source>
</reference>
<comment type="catalytic activity">
    <reaction evidence="5 6">
        <text>N(1)-(5-phospho-beta-D-ribosyl)glycinamide + (6R)-10-formyltetrahydrofolate = N(2)-formyl-N(1)-(5-phospho-beta-D-ribosyl)glycinamide + (6S)-5,6,7,8-tetrahydrofolate + H(+)</text>
        <dbReference type="Rhea" id="RHEA:15053"/>
        <dbReference type="ChEBI" id="CHEBI:15378"/>
        <dbReference type="ChEBI" id="CHEBI:57453"/>
        <dbReference type="ChEBI" id="CHEBI:143788"/>
        <dbReference type="ChEBI" id="CHEBI:147286"/>
        <dbReference type="ChEBI" id="CHEBI:195366"/>
        <dbReference type="EC" id="2.1.2.2"/>
    </reaction>
</comment>
<comment type="pathway">
    <text evidence="1 6">Purine metabolism; IMP biosynthesis via de novo pathway; N(2)-formyl-N(1)-(5-phospho-D-ribosyl)glycinamide from N(1)-(5-phospho-D-ribosyl)glycinamide (10-formyl THF route): step 1/1.</text>
</comment>
<dbReference type="GO" id="GO:0004644">
    <property type="term" value="F:phosphoribosylglycinamide formyltransferase activity"/>
    <property type="evidence" value="ECO:0007669"/>
    <property type="project" value="UniProtKB-UniRule"/>
</dbReference>
<proteinExistence type="inferred from homology"/>
<comment type="function">
    <text evidence="6">Catalyzes the transfer of a formyl group from 10-formyltetrahydrofolate to 5-phospho-ribosyl-glycinamide (GAR), producing 5-phospho-ribosyl-N-formylglycinamide (FGAR) and tetrahydrofolate.</text>
</comment>
<keyword evidence="2 6" id="KW-0808">Transferase</keyword>
<dbReference type="AlphaFoldDB" id="A0A1T4P4B4"/>
<dbReference type="PROSITE" id="PS00373">
    <property type="entry name" value="GART"/>
    <property type="match status" value="1"/>
</dbReference>
<dbReference type="UniPathway" id="UPA00074">
    <property type="reaction ID" value="UER00126"/>
</dbReference>
<evidence type="ECO:0000313" key="10">
    <source>
        <dbReference type="Proteomes" id="UP000190135"/>
    </source>
</evidence>
<organism evidence="9 10">
    <name type="scientific">Consotaella salsifontis</name>
    <dbReference type="NCBI Taxonomy" id="1365950"/>
    <lineage>
        <taxon>Bacteria</taxon>
        <taxon>Pseudomonadati</taxon>
        <taxon>Pseudomonadota</taxon>
        <taxon>Alphaproteobacteria</taxon>
        <taxon>Hyphomicrobiales</taxon>
        <taxon>Aurantimonadaceae</taxon>
        <taxon>Consotaella</taxon>
    </lineage>
</organism>
<dbReference type="STRING" id="1365950.SAMN05428963_103309"/>
<dbReference type="RefSeq" id="WP_078707409.1">
    <property type="nucleotide sequence ID" value="NZ_FUXL01000003.1"/>
</dbReference>
<feature type="domain" description="Formyl transferase N-terminal" evidence="8">
    <location>
        <begin position="11"/>
        <end position="191"/>
    </location>
</feature>
<accession>A0A1T4P4B4</accession>
<evidence type="ECO:0000256" key="4">
    <source>
        <dbReference type="ARBA" id="ARBA00038440"/>
    </source>
</evidence>
<dbReference type="Pfam" id="PF00551">
    <property type="entry name" value="Formyl_trans_N"/>
    <property type="match status" value="1"/>
</dbReference>
<comment type="similarity">
    <text evidence="4 6">Belongs to the GART family.</text>
</comment>
<gene>
    <name evidence="6" type="primary">purN</name>
    <name evidence="9" type="ORF">SAMN05428963_103309</name>
</gene>
<feature type="binding site" evidence="6">
    <location>
        <begin position="99"/>
        <end position="102"/>
    </location>
    <ligand>
        <name>(6R)-10-formyltetrahydrofolate</name>
        <dbReference type="ChEBI" id="CHEBI:195366"/>
    </ligand>
</feature>
<dbReference type="Gene3D" id="3.40.50.170">
    <property type="entry name" value="Formyl transferase, N-terminal domain"/>
    <property type="match status" value="1"/>
</dbReference>
<keyword evidence="10" id="KW-1185">Reference proteome</keyword>
<feature type="region of interest" description="Disordered" evidence="7">
    <location>
        <begin position="211"/>
        <end position="236"/>
    </location>
</feature>
<evidence type="ECO:0000259" key="8">
    <source>
        <dbReference type="Pfam" id="PF00551"/>
    </source>
</evidence>
<dbReference type="Proteomes" id="UP000190135">
    <property type="component" value="Unassembled WGS sequence"/>
</dbReference>
<evidence type="ECO:0000256" key="3">
    <source>
        <dbReference type="ARBA" id="ARBA00022755"/>
    </source>
</evidence>
<keyword evidence="3 6" id="KW-0658">Purine biosynthesis</keyword>
<evidence type="ECO:0000256" key="2">
    <source>
        <dbReference type="ARBA" id="ARBA00022679"/>
    </source>
</evidence>
<feature type="binding site" evidence="6">
    <location>
        <position position="116"/>
    </location>
    <ligand>
        <name>(6R)-10-formyltetrahydrofolate</name>
        <dbReference type="ChEBI" id="CHEBI:195366"/>
    </ligand>
</feature>
<evidence type="ECO:0000313" key="9">
    <source>
        <dbReference type="EMBL" id="SJZ85768.1"/>
    </source>
</evidence>
<dbReference type="EMBL" id="FUXL01000003">
    <property type="protein sequence ID" value="SJZ85768.1"/>
    <property type="molecule type" value="Genomic_DNA"/>
</dbReference>
<dbReference type="InterPro" id="IPR002376">
    <property type="entry name" value="Formyl_transf_N"/>
</dbReference>
<feature type="binding site" evidence="6">
    <location>
        <position position="74"/>
    </location>
    <ligand>
        <name>(6R)-10-formyltetrahydrofolate</name>
        <dbReference type="ChEBI" id="CHEBI:195366"/>
    </ligand>
</feature>
<dbReference type="NCBIfam" id="TIGR00639">
    <property type="entry name" value="PurN"/>
    <property type="match status" value="1"/>
</dbReference>
<dbReference type="PANTHER" id="PTHR43369">
    <property type="entry name" value="PHOSPHORIBOSYLGLYCINAMIDE FORMYLTRANSFERASE"/>
    <property type="match status" value="1"/>
</dbReference>
<feature type="active site" description="Proton donor" evidence="6">
    <location>
        <position position="118"/>
    </location>
</feature>
<dbReference type="SUPFAM" id="SSF53328">
    <property type="entry name" value="Formyltransferase"/>
    <property type="match status" value="1"/>
</dbReference>
<evidence type="ECO:0000256" key="6">
    <source>
        <dbReference type="HAMAP-Rule" id="MF_01930"/>
    </source>
</evidence>
<dbReference type="CDD" id="cd08645">
    <property type="entry name" value="FMT_core_GART"/>
    <property type="match status" value="1"/>
</dbReference>
<sequence>MSQTANSRERKRVAVLISGRGSNMNAIIAAAMDPAYPGQVVAVIANRPEAPGLEVAARHGIAAIAVDQRRFSDRPSHEAAVAAELDRFSPDVVCLAGYMRLLTEPFVQRYRGRLINIHPSLLPLFPGLDTHKRVLAAGMRVHGCTVHFVTERMDEGPIIAQAAIAIRGEDTEETLAARLLHAEHRLYPHALKLVLDGDARLSGGHAIFRPIPPADAEDDTSSAAPRILVSPDPRRD</sequence>
<feature type="binding site" evidence="6">
    <location>
        <begin position="21"/>
        <end position="23"/>
    </location>
    <ligand>
        <name>N(1)-(5-phospho-beta-D-ribosyl)glycinamide</name>
        <dbReference type="ChEBI" id="CHEBI:143788"/>
    </ligand>
</feature>